<proteinExistence type="predicted"/>
<dbReference type="InterPro" id="IPR019339">
    <property type="entry name" value="CIR_N_dom"/>
</dbReference>
<dbReference type="Proteomes" id="UP000663844">
    <property type="component" value="Unassembled WGS sequence"/>
</dbReference>
<feature type="compositionally biased region" description="Basic residues" evidence="1">
    <location>
        <begin position="225"/>
        <end position="241"/>
    </location>
</feature>
<organism evidence="3 4">
    <name type="scientific">Adineta steineri</name>
    <dbReference type="NCBI Taxonomy" id="433720"/>
    <lineage>
        <taxon>Eukaryota</taxon>
        <taxon>Metazoa</taxon>
        <taxon>Spiralia</taxon>
        <taxon>Gnathifera</taxon>
        <taxon>Rotifera</taxon>
        <taxon>Eurotatoria</taxon>
        <taxon>Bdelloidea</taxon>
        <taxon>Adinetida</taxon>
        <taxon>Adinetidae</taxon>
        <taxon>Adineta</taxon>
    </lineage>
</organism>
<feature type="region of interest" description="Disordered" evidence="1">
    <location>
        <begin position="222"/>
        <end position="241"/>
    </location>
</feature>
<dbReference type="AlphaFoldDB" id="A0A819UZE6"/>
<reference evidence="3" key="1">
    <citation type="submission" date="2021-02" db="EMBL/GenBank/DDBJ databases">
        <authorList>
            <person name="Nowell W R."/>
        </authorList>
    </citation>
    <scope>NUCLEOTIDE SEQUENCE</scope>
</reference>
<evidence type="ECO:0000256" key="1">
    <source>
        <dbReference type="SAM" id="MobiDB-lite"/>
    </source>
</evidence>
<evidence type="ECO:0000313" key="3">
    <source>
        <dbReference type="EMBL" id="CAF4101826.1"/>
    </source>
</evidence>
<dbReference type="PANTHER" id="PTHR13151">
    <property type="entry name" value="CBF1 INTERACTING COREPRESSOR CIR"/>
    <property type="match status" value="1"/>
</dbReference>
<name>A0A819UZE6_9BILA</name>
<feature type="domain" description="CBF1-interacting co-repressor CIR N-terminal" evidence="2">
    <location>
        <begin position="16"/>
        <end position="49"/>
    </location>
</feature>
<gene>
    <name evidence="3" type="ORF">OXD698_LOCUS35458</name>
</gene>
<dbReference type="Pfam" id="PF10197">
    <property type="entry name" value="Cir_N"/>
    <property type="match status" value="1"/>
</dbReference>
<dbReference type="PANTHER" id="PTHR13151:SF2">
    <property type="entry name" value="COREPRESSOR INTERACTING WITH RBPJ 1"/>
    <property type="match status" value="1"/>
</dbReference>
<evidence type="ECO:0000259" key="2">
    <source>
        <dbReference type="Pfam" id="PF10197"/>
    </source>
</evidence>
<dbReference type="EMBL" id="CAJOAZ010005484">
    <property type="protein sequence ID" value="CAF4101826.1"/>
    <property type="molecule type" value="Genomic_DNA"/>
</dbReference>
<protein>
    <recommendedName>
        <fullName evidence="2">CBF1-interacting co-repressor CIR N-terminal domain-containing protein</fullName>
    </recommendedName>
</protein>
<comment type="caution">
    <text evidence="3">The sequence shown here is derived from an EMBL/GenBank/DDBJ whole genome shotgun (WGS) entry which is preliminary data.</text>
</comment>
<feature type="region of interest" description="Disordered" evidence="1">
    <location>
        <begin position="23"/>
        <end position="56"/>
    </location>
</feature>
<feature type="compositionally biased region" description="Basic and acidic residues" evidence="1">
    <location>
        <begin position="32"/>
        <end position="56"/>
    </location>
</feature>
<sequence>MGKGYANYMSKKVFDPRNVENMKRQYMAEQKNANEKRRQQELHEQRQREEEVFSNKQLMGDEKARLGLSFMYDPPAGMAKKEEQELRRLDGILIIKKDEPKFEWQRKYNAPREVWAKNDETIRDHPFGIEVRNVHCLKCNKWGHVNTDKICTLYGKSRLMEDATDPVSQLSLTQSKPTTNELIKDLHDKGFAMKRNIAEHMMTHGDINDNESKFELEFMKQPPKTTKRSLKKHLKHLERSN</sequence>
<dbReference type="InterPro" id="IPR040014">
    <property type="entry name" value="CIR1"/>
</dbReference>
<dbReference type="GO" id="GO:0003714">
    <property type="term" value="F:transcription corepressor activity"/>
    <property type="evidence" value="ECO:0007669"/>
    <property type="project" value="InterPro"/>
</dbReference>
<accession>A0A819UZE6</accession>
<dbReference type="GO" id="GO:0005634">
    <property type="term" value="C:nucleus"/>
    <property type="evidence" value="ECO:0007669"/>
    <property type="project" value="TreeGrafter"/>
</dbReference>
<evidence type="ECO:0000313" key="4">
    <source>
        <dbReference type="Proteomes" id="UP000663844"/>
    </source>
</evidence>